<evidence type="ECO:0000313" key="3">
    <source>
        <dbReference type="Proteomes" id="UP000696485"/>
    </source>
</evidence>
<organism evidence="2 3">
    <name type="scientific">Podila minutissima</name>
    <dbReference type="NCBI Taxonomy" id="64525"/>
    <lineage>
        <taxon>Eukaryota</taxon>
        <taxon>Fungi</taxon>
        <taxon>Fungi incertae sedis</taxon>
        <taxon>Mucoromycota</taxon>
        <taxon>Mortierellomycotina</taxon>
        <taxon>Mortierellomycetes</taxon>
        <taxon>Mortierellales</taxon>
        <taxon>Mortierellaceae</taxon>
        <taxon>Podila</taxon>
    </lineage>
</organism>
<dbReference type="Proteomes" id="UP000696485">
    <property type="component" value="Unassembled WGS sequence"/>
</dbReference>
<proteinExistence type="predicted"/>
<comment type="caution">
    <text evidence="2">The sequence shown here is derived from an EMBL/GenBank/DDBJ whole genome shotgun (WGS) entry which is preliminary data.</text>
</comment>
<protein>
    <submittedName>
        <fullName evidence="2">Uncharacterized protein</fullName>
    </submittedName>
</protein>
<sequence>MAKFSALLAFIATTTLLLSSATTSVDAVPVANPKSPAFSVYSLSNLAGKSKLLFKYGCQNHGLKTIGSVHYESGPEAQLTFYTDKNCKGTASHAMPSVTVKEMGGPYKSQSVMVAK</sequence>
<dbReference type="EMBL" id="JAAAUY010001169">
    <property type="protein sequence ID" value="KAF9324024.1"/>
    <property type="molecule type" value="Genomic_DNA"/>
</dbReference>
<reference evidence="2" key="1">
    <citation type="journal article" date="2020" name="Fungal Divers.">
        <title>Resolving the Mortierellaceae phylogeny through synthesis of multi-gene phylogenetics and phylogenomics.</title>
        <authorList>
            <person name="Vandepol N."/>
            <person name="Liber J."/>
            <person name="Desiro A."/>
            <person name="Na H."/>
            <person name="Kennedy M."/>
            <person name="Barry K."/>
            <person name="Grigoriev I.V."/>
            <person name="Miller A.N."/>
            <person name="O'Donnell K."/>
            <person name="Stajich J.E."/>
            <person name="Bonito G."/>
        </authorList>
    </citation>
    <scope>NUCLEOTIDE SEQUENCE</scope>
    <source>
        <strain evidence="2">NVP1</strain>
    </source>
</reference>
<keyword evidence="3" id="KW-1185">Reference proteome</keyword>
<feature type="chain" id="PRO_5040376522" evidence="1">
    <location>
        <begin position="28"/>
        <end position="116"/>
    </location>
</feature>
<gene>
    <name evidence="2" type="ORF">BG006_000925</name>
</gene>
<evidence type="ECO:0000256" key="1">
    <source>
        <dbReference type="SAM" id="SignalP"/>
    </source>
</evidence>
<name>A0A9P5VHC9_9FUNG</name>
<keyword evidence="1" id="KW-0732">Signal</keyword>
<feature type="signal peptide" evidence="1">
    <location>
        <begin position="1"/>
        <end position="27"/>
    </location>
</feature>
<dbReference type="AlphaFoldDB" id="A0A9P5VHC9"/>
<accession>A0A9P5VHC9</accession>
<evidence type="ECO:0000313" key="2">
    <source>
        <dbReference type="EMBL" id="KAF9324024.1"/>
    </source>
</evidence>